<feature type="compositionally biased region" description="Polar residues" evidence="2">
    <location>
        <begin position="1267"/>
        <end position="1276"/>
    </location>
</feature>
<feature type="coiled-coil region" evidence="1">
    <location>
        <begin position="79"/>
        <end position="203"/>
    </location>
</feature>
<feature type="compositionally biased region" description="Polar residues" evidence="2">
    <location>
        <begin position="989"/>
        <end position="1001"/>
    </location>
</feature>
<feature type="region of interest" description="Disordered" evidence="2">
    <location>
        <begin position="1267"/>
        <end position="1305"/>
    </location>
</feature>
<reference evidence="4" key="1">
    <citation type="journal article" date="2023" name="Science">
        <title>Genome structures resolve the early diversification of teleost fishes.</title>
        <authorList>
            <person name="Parey E."/>
            <person name="Louis A."/>
            <person name="Montfort J."/>
            <person name="Bouchez O."/>
            <person name="Roques C."/>
            <person name="Iampietro C."/>
            <person name="Lluch J."/>
            <person name="Castinel A."/>
            <person name="Donnadieu C."/>
            <person name="Desvignes T."/>
            <person name="Floi Bucao C."/>
            <person name="Jouanno E."/>
            <person name="Wen M."/>
            <person name="Mejri S."/>
            <person name="Dirks R."/>
            <person name="Jansen H."/>
            <person name="Henkel C."/>
            <person name="Chen W.J."/>
            <person name="Zahm M."/>
            <person name="Cabau C."/>
            <person name="Klopp C."/>
            <person name="Thompson A.W."/>
            <person name="Robinson-Rechavi M."/>
            <person name="Braasch I."/>
            <person name="Lecointre G."/>
            <person name="Bobe J."/>
            <person name="Postlethwait J.H."/>
            <person name="Berthelot C."/>
            <person name="Roest Crollius H."/>
            <person name="Guiguen Y."/>
        </authorList>
    </citation>
    <scope>NUCLEOTIDE SEQUENCE</scope>
    <source>
        <strain evidence="4">Concon-B</strain>
    </source>
</reference>
<evidence type="ECO:0000256" key="2">
    <source>
        <dbReference type="SAM" id="MobiDB-lite"/>
    </source>
</evidence>
<feature type="domain" description="Little elongation complex subunit 1 C-terminal" evidence="3">
    <location>
        <begin position="1603"/>
        <end position="1793"/>
    </location>
</feature>
<organism evidence="4 5">
    <name type="scientific">Conger conger</name>
    <name type="common">Conger eel</name>
    <name type="synonym">Muraena conger</name>
    <dbReference type="NCBI Taxonomy" id="82655"/>
    <lineage>
        <taxon>Eukaryota</taxon>
        <taxon>Metazoa</taxon>
        <taxon>Chordata</taxon>
        <taxon>Craniata</taxon>
        <taxon>Vertebrata</taxon>
        <taxon>Euteleostomi</taxon>
        <taxon>Actinopterygii</taxon>
        <taxon>Neopterygii</taxon>
        <taxon>Teleostei</taxon>
        <taxon>Anguilliformes</taxon>
        <taxon>Congridae</taxon>
        <taxon>Conger</taxon>
    </lineage>
</organism>
<keyword evidence="1" id="KW-0175">Coiled coil</keyword>
<feature type="region of interest" description="Disordered" evidence="2">
    <location>
        <begin position="909"/>
        <end position="1005"/>
    </location>
</feature>
<feature type="region of interest" description="Disordered" evidence="2">
    <location>
        <begin position="296"/>
        <end position="317"/>
    </location>
</feature>
<dbReference type="Pfam" id="PF25817">
    <property type="entry name" value="ICE1_C"/>
    <property type="match status" value="1"/>
</dbReference>
<name>A0A9Q1E2P8_CONCO</name>
<evidence type="ECO:0000313" key="4">
    <source>
        <dbReference type="EMBL" id="KAJ8288530.1"/>
    </source>
</evidence>
<accession>A0A9Q1E2P8</accession>
<feature type="compositionally biased region" description="Basic and acidic residues" evidence="2">
    <location>
        <begin position="964"/>
        <end position="981"/>
    </location>
</feature>
<dbReference type="EMBL" id="JAFJMO010000001">
    <property type="protein sequence ID" value="KAJ8288530.1"/>
    <property type="molecule type" value="Genomic_DNA"/>
</dbReference>
<comment type="caution">
    <text evidence="4">The sequence shown here is derived from an EMBL/GenBank/DDBJ whole genome shotgun (WGS) entry which is preliminary data.</text>
</comment>
<evidence type="ECO:0000313" key="5">
    <source>
        <dbReference type="Proteomes" id="UP001152803"/>
    </source>
</evidence>
<dbReference type="Proteomes" id="UP001152803">
    <property type="component" value="Unassembled WGS sequence"/>
</dbReference>
<keyword evidence="5" id="KW-1185">Reference proteome</keyword>
<feature type="region of interest" description="Disordered" evidence="2">
    <location>
        <begin position="796"/>
        <end position="817"/>
    </location>
</feature>
<dbReference type="PANTHER" id="PTHR11852">
    <property type="entry name" value="PLATELET-ACTIVATING FACTOR ACETYLHYDROLASE"/>
    <property type="match status" value="1"/>
</dbReference>
<feature type="compositionally biased region" description="Low complexity" evidence="2">
    <location>
        <begin position="1287"/>
        <end position="1301"/>
    </location>
</feature>
<dbReference type="InterPro" id="IPR057881">
    <property type="entry name" value="ICE1_C"/>
</dbReference>
<evidence type="ECO:0000256" key="1">
    <source>
        <dbReference type="SAM" id="Coils"/>
    </source>
</evidence>
<gene>
    <name evidence="4" type="ORF">COCON_G00011890</name>
</gene>
<dbReference type="PANTHER" id="PTHR11852:SF4">
    <property type="entry name" value="LITTLE ELONGATION COMPLEX SUBUNIT 1"/>
    <property type="match status" value="1"/>
</dbReference>
<dbReference type="OrthoDB" id="2238957at2759"/>
<proteinExistence type="predicted"/>
<feature type="region of interest" description="Disordered" evidence="2">
    <location>
        <begin position="1153"/>
        <end position="1174"/>
    </location>
</feature>
<protein>
    <recommendedName>
        <fullName evidence="3">Little elongation complex subunit 1 C-terminal domain-containing protein</fullName>
    </recommendedName>
</protein>
<evidence type="ECO:0000259" key="3">
    <source>
        <dbReference type="Pfam" id="PF25817"/>
    </source>
</evidence>
<sequence>MMPGESHKKSSGLTSGVCQNCTVLHQNLKEYVAALLILERKIIDTDHLLTEYQEKCDDILLITFTWNKDLFSLTIYLQLQKSQRETSKLHHELDELLLKMVPLEKQNEECEAMRAELEEKNNSLKKFQQTSEELDRLKEESTKLLTSKKNLENQLKTFEDCSIKKDCEIIQLKKEKNKLEESLHTTRKNLEELEIKCQRDLRNVATETNFPEEPKIDKTKVKQLLEELWMCIEPPSLQATSQLHFTGIPCESSDYCNDHLKPCSVLVQGAEATNTRKSQKRNRASGEFLYSDTFTEKKTSPRKKIEKKTPPPKGNHEEDIDEILDCFKPLPPLLSPVIFTSPEEALFGDVSDSSDDEKFDDVCQGIELSTMETTDTSMLLAPADNGVLDFSTPYDTLAKLCENSMDEEMHVSQSEIQICELKKEKIERADESVVYTSDDAVMDGLSGSSSKSFVLTVSSIVSTEQSIPEHTGSVRNKCSDAEDMGVEETPHKKKEMYAEVNCEKAFPILQNKHTGNHQVSCATPDSESILGPQLSPLRVNSDYFGHSKDVDVHSDTPTCFGNFIPGSLSNSFTQSQECNETEYQNPPCTSTNDDTKSEQSVVKTRSEVNPTDVPGESFCFPLDNSQINANVLDLAGQSPGYFAVQSVSCIVSTEQSIPEHTGSVRNKCSDAEDMGVEENTQKEKELFAEVNCEKVLPILQNEHTGNNKVSATPDSESILGPQLSPHRVKSDDFAQDVDVHSVTNDDAKSEQTVSKALPEVNTSDDPEESICFSEDNHRFNANLLDLAESTSPHCPNDGIGRPKDTSASDSEICTGPEVSLTPPSELVTTSELPDSADWKKPLDIMQNEALSEVSNYVMEKAFTTKECGKPNEIDVNASRKLDLTHTDNPLARFPSSSDIKPLVEADSTPAEFPAGEENIKGSSSNDPEKYKESSDEQESFGLQRKVKTIYQRAGNQASTESENDLMRPEQDSVATHEDSRKNPGASYEPQETPSEMSTKDSSLVELDLSPYGTQVEANENDIPIEETFTGMLCENQVLDDIEEPLKNKNQERKSNLNQSHKLIDQGCSLSPKISVVKERQCSLQADDQIDENTANKITQDNTNRPEDLKKYFLSNRMDIPTGDSQPATFRNPALPRHKRQHSDNGQERCLNLKDHPKLTNPPMLITANNSIPEKSPESIRKVRFEMGPPLPPLLNPLTVTPPRFRTQELKALPRIVHSKELSILSNEGTPIQENLMAPLMLPHSNMNSPCLSISSADDAKRRRVISSPLQFSTSTPKHAVPVPGRLPPSASNPSSSSPGASQENSVRILDTMYPELSARARTLNILRGSVNLNRCTPDTGTTAPDSVTQISRFKAVSSSRVFTKTEQSNEGEIRFKQSTENVASKDDSSSLVGQLGKKTGANVLLPKNAKKRDSPAPTMPHGSLVMEVSPEGSVGTREDGQAGNATATAQNPILDALIKIETSCFDLLPVIKSHVSVRRISTVPVLRDEEKEVIHEFAVVNKHLAVDLLSAILVKMKTEKNSLCGMYMQALCRVYTGICRQRADWERAHLFSYSILKEDFPDSAKLILFIVTTWHNVLSQTGVLCRALHAVLKLKAQEDVLHCLTSCLDWEKKPPCDSGTIIKSTLMAMRMGVNMKFLKHDRHGDDLNHAAWTYIYTLDLLCTQQQWKWTHDNIICKELWPIMNSWVTQPRDRQTPIRDISVATTLRLIGRLGQLGIKEKSFASVKNVAQVINTFVRHGKGEGVPWPVQLAAVYTIYDLSPSNPKEALDALAAWRGETLEAVPPAVTSCITQIGSVCRYI</sequence>